<dbReference type="EMBL" id="CAJHUB010000762">
    <property type="protein sequence ID" value="CAD7686388.1"/>
    <property type="molecule type" value="Genomic_DNA"/>
</dbReference>
<dbReference type="AlphaFoldDB" id="A0A811ZCD6"/>
<evidence type="ECO:0000313" key="2">
    <source>
        <dbReference type="EMBL" id="CAD7686388.1"/>
    </source>
</evidence>
<sequence>MGDALWKCGGRGRRAWTEHLERAVAAHRLRKGLSQASHNKLRVNNSAASAGVGGGSSLQCRPPAQPLAFPLRGGEDPLPAPIPDSAGVPEVPDNSGSISSAPQRSGGCLQGSVASAKLLSGPWSRELRRQNQNRGLGGQPSESRAAAVPNRAEDAGGLALNKVKKAGWGPFSEPGCPEATSAGRDVPFYGSETPGKLQDPPFAVNPRLPRLSPEPPFSGPLDPIPVGQRSRGRGPSSPETWGGREGRKPQAVWPEREANCKVPAALFRFCETTSPWLFHFPPVPGFLISRDHIPSNIYRGLIPPALSYAPSLPLARPHPLCSRFHTPRC</sequence>
<evidence type="ECO:0000256" key="1">
    <source>
        <dbReference type="SAM" id="MobiDB-lite"/>
    </source>
</evidence>
<name>A0A811ZCD6_NYCPR</name>
<comment type="caution">
    <text evidence="2">The sequence shown here is derived from an EMBL/GenBank/DDBJ whole genome shotgun (WGS) entry which is preliminary data.</text>
</comment>
<dbReference type="Proteomes" id="UP000645828">
    <property type="component" value="Unassembled WGS sequence"/>
</dbReference>
<feature type="region of interest" description="Disordered" evidence="1">
    <location>
        <begin position="166"/>
        <end position="252"/>
    </location>
</feature>
<proteinExistence type="predicted"/>
<organism evidence="2 3">
    <name type="scientific">Nyctereutes procyonoides</name>
    <name type="common">Raccoon dog</name>
    <name type="synonym">Canis procyonoides</name>
    <dbReference type="NCBI Taxonomy" id="34880"/>
    <lineage>
        <taxon>Eukaryota</taxon>
        <taxon>Metazoa</taxon>
        <taxon>Chordata</taxon>
        <taxon>Craniata</taxon>
        <taxon>Vertebrata</taxon>
        <taxon>Euteleostomi</taxon>
        <taxon>Mammalia</taxon>
        <taxon>Eutheria</taxon>
        <taxon>Laurasiatheria</taxon>
        <taxon>Carnivora</taxon>
        <taxon>Caniformia</taxon>
        <taxon>Canidae</taxon>
        <taxon>Nyctereutes</taxon>
    </lineage>
</organism>
<feature type="compositionally biased region" description="Basic and acidic residues" evidence="1">
    <location>
        <begin position="242"/>
        <end position="252"/>
    </location>
</feature>
<feature type="compositionally biased region" description="Polar residues" evidence="1">
    <location>
        <begin position="94"/>
        <end position="103"/>
    </location>
</feature>
<evidence type="ECO:0000313" key="3">
    <source>
        <dbReference type="Proteomes" id="UP000645828"/>
    </source>
</evidence>
<keyword evidence="3" id="KW-1185">Reference proteome</keyword>
<accession>A0A811ZCD6</accession>
<protein>
    <submittedName>
        <fullName evidence="2">(raccoon dog) hypothetical protein</fullName>
    </submittedName>
</protein>
<reference evidence="2" key="1">
    <citation type="submission" date="2020-12" db="EMBL/GenBank/DDBJ databases">
        <authorList>
            <consortium name="Molecular Ecology Group"/>
        </authorList>
    </citation>
    <scope>NUCLEOTIDE SEQUENCE</scope>
    <source>
        <strain evidence="2">TBG_1078</strain>
    </source>
</reference>
<feature type="region of interest" description="Disordered" evidence="1">
    <location>
        <begin position="47"/>
        <end position="109"/>
    </location>
</feature>
<gene>
    <name evidence="2" type="ORF">NYPRO_LOCUS19181</name>
</gene>